<dbReference type="Proteomes" id="UP000189735">
    <property type="component" value="Unassembled WGS sequence"/>
</dbReference>
<protein>
    <submittedName>
        <fullName evidence="3">ABC-2 type transport system permease protein</fullName>
    </submittedName>
</protein>
<keyword evidence="1" id="KW-0472">Membrane</keyword>
<feature type="transmembrane region" description="Helical" evidence="1">
    <location>
        <begin position="302"/>
        <end position="323"/>
    </location>
</feature>
<dbReference type="EMBL" id="JYFC01000001">
    <property type="protein sequence ID" value="KJC65595.1"/>
    <property type="molecule type" value="Genomic_DNA"/>
</dbReference>
<feature type="transmembrane region" description="Helical" evidence="1">
    <location>
        <begin position="451"/>
        <end position="474"/>
    </location>
</feature>
<feature type="transmembrane region" description="Helical" evidence="1">
    <location>
        <begin position="98"/>
        <end position="121"/>
    </location>
</feature>
<proteinExistence type="predicted"/>
<gene>
    <name evidence="3" type="ORF">SAMN06295879_1046</name>
    <name evidence="2" type="ORF">TZ00_01865</name>
</gene>
<name>A0A1T4XC99_9MICO</name>
<keyword evidence="1" id="KW-1133">Transmembrane helix</keyword>
<feature type="transmembrane region" description="Helical" evidence="1">
    <location>
        <begin position="171"/>
        <end position="192"/>
    </location>
</feature>
<feature type="transmembrane region" description="Helical" evidence="1">
    <location>
        <begin position="237"/>
        <end position="260"/>
    </location>
</feature>
<feature type="transmembrane region" description="Helical" evidence="1">
    <location>
        <begin position="378"/>
        <end position="397"/>
    </location>
</feature>
<feature type="transmembrane region" description="Helical" evidence="1">
    <location>
        <begin position="57"/>
        <end position="77"/>
    </location>
</feature>
<dbReference type="Proteomes" id="UP000032503">
    <property type="component" value="Unassembled WGS sequence"/>
</dbReference>
<evidence type="ECO:0000256" key="1">
    <source>
        <dbReference type="SAM" id="Phobius"/>
    </source>
</evidence>
<feature type="transmembrane region" description="Helical" evidence="1">
    <location>
        <begin position="329"/>
        <end position="346"/>
    </location>
</feature>
<keyword evidence="4" id="KW-1185">Reference proteome</keyword>
<feature type="transmembrane region" description="Helical" evidence="1">
    <location>
        <begin position="133"/>
        <end position="159"/>
    </location>
</feature>
<evidence type="ECO:0000313" key="3">
    <source>
        <dbReference type="EMBL" id="SKA87184.1"/>
    </source>
</evidence>
<keyword evidence="1" id="KW-0812">Transmembrane</keyword>
<organism evidence="3 5">
    <name type="scientific">Agreia bicolorata</name>
    <dbReference type="NCBI Taxonomy" id="110935"/>
    <lineage>
        <taxon>Bacteria</taxon>
        <taxon>Bacillati</taxon>
        <taxon>Actinomycetota</taxon>
        <taxon>Actinomycetes</taxon>
        <taxon>Micrococcales</taxon>
        <taxon>Microbacteriaceae</taxon>
        <taxon>Agreia</taxon>
    </lineage>
</organism>
<reference evidence="2" key="2">
    <citation type="submission" date="2015-02" db="EMBL/GenBank/DDBJ databases">
        <authorList>
            <person name="Vasilyev I.Y."/>
            <person name="Siniagina M.N."/>
            <person name="Malanin S.Y."/>
            <person name="Boulygina E.A."/>
            <person name="Grygoryeva T.V."/>
            <person name="Yarullina D.R."/>
            <person name="Ilinskaya O.N."/>
        </authorList>
    </citation>
    <scope>NUCLEOTIDE SEQUENCE</scope>
    <source>
        <strain evidence="2">VKM Ac-1804</strain>
    </source>
</reference>
<feature type="transmembrane region" description="Helical" evidence="1">
    <location>
        <begin position="403"/>
        <end position="430"/>
    </location>
</feature>
<evidence type="ECO:0000313" key="2">
    <source>
        <dbReference type="EMBL" id="KJC65595.1"/>
    </source>
</evidence>
<evidence type="ECO:0000313" key="4">
    <source>
        <dbReference type="Proteomes" id="UP000032503"/>
    </source>
</evidence>
<reference evidence="5" key="4">
    <citation type="submission" date="2017-02" db="EMBL/GenBank/DDBJ databases">
        <authorList>
            <person name="Varghese N."/>
            <person name="Submissions S."/>
        </authorList>
    </citation>
    <scope>NUCLEOTIDE SEQUENCE [LARGE SCALE GENOMIC DNA]</scope>
    <source>
        <strain evidence="5">VKM Ac-2052</strain>
    </source>
</reference>
<dbReference type="EMBL" id="FUYG01000002">
    <property type="protein sequence ID" value="SKA87184.1"/>
    <property type="molecule type" value="Genomic_DNA"/>
</dbReference>
<sequence length="523" mass="54299">MVAEFLKLKLRLLGNTFNRTPKQNVGVVVSVLASLALTVACTWVLSSLVPGSDEARTTIVLGGSIVVLAFIVGPLVSTVPDPLDPRRFALFGIPASTLARGLAVAGLVSLPVILTLVLAAFTVRVWSQNAATILLALLAAVIVVATVVLASRVTSLLAAIGLATRRSRETATLLTIVLIVLASPAVVLWVSVNWGRDGSGLAGAAADALSWSPLGAAWALPADAAREVPAGEITLKLLIALAFLALLWLSWRALVARVLVTAQRNAPEREHANLGWFARTPTTRAGAVAARSFTYWARDARYPVPVIGVFGFLVVVFLAFVIAGIPLTYLVLLTVPALCVTLAFSVHNDVALDNSAVWLHVSASRVGFADRLGRTAPVLAMGIPLIAVGSVAAAFFADSFATLPAILGVSTVLLLAGLGVGNFLSSLFPYPAVRPGDGPFSQPQVGGGTGFVVQIGFVLLTALFAAPSVTYAIFGLLGDESAFWPSLWWGAGAGVVVFVAGTVVGGAIFDRRGPDILAAALRN</sequence>
<dbReference type="RefSeq" id="WP_044438825.1">
    <property type="nucleotide sequence ID" value="NZ_FUYG01000002.1"/>
</dbReference>
<reference evidence="2 4" key="1">
    <citation type="journal article" date="2001" name="Int. J. Syst. Evol. Microbiol.">
        <title>Agreia bicolorata gen. nov., sp. nov., to accommodate actinobacteria isolated from narrow reed grass infected by the nematode Heteroanguina graminophila.</title>
        <authorList>
            <person name="Evtushenko L.I."/>
            <person name="Dorofeeva L.V."/>
            <person name="Dobrovolskaya T.G."/>
            <person name="Streshinskaya G.M."/>
            <person name="Subbotin S.A."/>
            <person name="Tiedje J.M."/>
        </authorList>
    </citation>
    <scope>NUCLEOTIDE SEQUENCE [LARGE SCALE GENOMIC DNA]</scope>
    <source>
        <strain evidence="2 4">VKM Ac-1804</strain>
    </source>
</reference>
<dbReference type="AlphaFoldDB" id="A0A1T4XC99"/>
<evidence type="ECO:0000313" key="5">
    <source>
        <dbReference type="Proteomes" id="UP000189735"/>
    </source>
</evidence>
<reference evidence="3" key="3">
    <citation type="submission" date="2017-02" db="EMBL/GenBank/DDBJ databases">
        <authorList>
            <person name="Peterson S.W."/>
        </authorList>
    </citation>
    <scope>NUCLEOTIDE SEQUENCE [LARGE SCALE GENOMIC DNA]</scope>
    <source>
        <strain evidence="3">VKM Ac-2052</strain>
    </source>
</reference>
<feature type="transmembrane region" description="Helical" evidence="1">
    <location>
        <begin position="25"/>
        <end position="45"/>
    </location>
</feature>
<accession>A0A1T4XC99</accession>
<feature type="transmembrane region" description="Helical" evidence="1">
    <location>
        <begin position="486"/>
        <end position="509"/>
    </location>
</feature>